<dbReference type="Proteomes" id="UP000541969">
    <property type="component" value="Unassembled WGS sequence"/>
</dbReference>
<sequence>MEKTTSADGTTIAYDAWGDGPAVVIVGGAFNDRNTWAELAQALADRGLRGVSYDRRGRGDSGDTPPYALEREFEDLRAVVDAVSPGAPVFAHGVSSGGALLLRAVEAGAPVARVSVLEPPYRIEGAPPPPETYLATLQSYVDRDDRSGLVEYFQTQVIGLPAEMVASFRTTPMWPSLEALAPTLVYDGHAMGGDDQSLPTDVLGRIGIPLLGVTSEGTAVPWMSRTVEVVADAVPDGRWARLPGGFHEIPPAVLAPVLADFYRG</sequence>
<dbReference type="GO" id="GO:0016787">
    <property type="term" value="F:hydrolase activity"/>
    <property type="evidence" value="ECO:0007669"/>
    <property type="project" value="UniProtKB-KW"/>
</dbReference>
<gene>
    <name evidence="2" type="ORF">GGQ55_003747</name>
</gene>
<feature type="domain" description="AB hydrolase-1" evidence="1">
    <location>
        <begin position="23"/>
        <end position="209"/>
    </location>
</feature>
<dbReference type="Pfam" id="PF12697">
    <property type="entry name" value="Abhydrolase_6"/>
    <property type="match status" value="1"/>
</dbReference>
<comment type="caution">
    <text evidence="2">The sequence shown here is derived from an EMBL/GenBank/DDBJ whole genome shotgun (WGS) entry which is preliminary data.</text>
</comment>
<evidence type="ECO:0000259" key="1">
    <source>
        <dbReference type="Pfam" id="PF12697"/>
    </source>
</evidence>
<dbReference type="EMBL" id="JACBZT010000001">
    <property type="protein sequence ID" value="NYJ07469.1"/>
    <property type="molecule type" value="Genomic_DNA"/>
</dbReference>
<accession>A0A853CKT4</accession>
<evidence type="ECO:0000313" key="2">
    <source>
        <dbReference type="EMBL" id="NYJ07469.1"/>
    </source>
</evidence>
<keyword evidence="3" id="KW-1185">Reference proteome</keyword>
<dbReference type="RefSeq" id="WP_179719341.1">
    <property type="nucleotide sequence ID" value="NZ_JACBZT010000001.1"/>
</dbReference>
<reference evidence="2 3" key="1">
    <citation type="submission" date="2020-07" db="EMBL/GenBank/DDBJ databases">
        <title>Sequencing the genomes of 1000 actinobacteria strains.</title>
        <authorList>
            <person name="Klenk H.-P."/>
        </authorList>
    </citation>
    <scope>NUCLEOTIDE SEQUENCE [LARGE SCALE GENOMIC DNA]</scope>
    <source>
        <strain evidence="2 3">DSM 104001</strain>
    </source>
</reference>
<dbReference type="Gene3D" id="3.40.50.1820">
    <property type="entry name" value="alpha/beta hydrolase"/>
    <property type="match status" value="1"/>
</dbReference>
<protein>
    <submittedName>
        <fullName evidence="2">Alpha-beta hydrolase superfamily lysophospholipase</fullName>
    </submittedName>
</protein>
<organism evidence="2 3">
    <name type="scientific">Petropleomorpha daqingensis</name>
    <dbReference type="NCBI Taxonomy" id="2026353"/>
    <lineage>
        <taxon>Bacteria</taxon>
        <taxon>Bacillati</taxon>
        <taxon>Actinomycetota</taxon>
        <taxon>Actinomycetes</taxon>
        <taxon>Geodermatophilales</taxon>
        <taxon>Geodermatophilaceae</taxon>
        <taxon>Petropleomorpha</taxon>
    </lineage>
</organism>
<dbReference type="AlphaFoldDB" id="A0A853CKT4"/>
<dbReference type="InterPro" id="IPR029058">
    <property type="entry name" value="AB_hydrolase_fold"/>
</dbReference>
<evidence type="ECO:0000313" key="3">
    <source>
        <dbReference type="Proteomes" id="UP000541969"/>
    </source>
</evidence>
<name>A0A853CKT4_9ACTN</name>
<dbReference type="InterPro" id="IPR000073">
    <property type="entry name" value="AB_hydrolase_1"/>
</dbReference>
<proteinExistence type="predicted"/>
<dbReference type="SUPFAM" id="SSF53474">
    <property type="entry name" value="alpha/beta-Hydrolases"/>
    <property type="match status" value="1"/>
</dbReference>
<keyword evidence="2" id="KW-0378">Hydrolase</keyword>